<protein>
    <submittedName>
        <fullName evidence="2">O-acetyl-ADP-ribose deacetylase</fullName>
        <ecNumber evidence="2">3.5.1.-</ecNumber>
    </submittedName>
</protein>
<dbReference type="Proteomes" id="UP000054761">
    <property type="component" value="Unassembled WGS sequence"/>
</dbReference>
<reference evidence="2 3" key="1">
    <citation type="submission" date="2015-11" db="EMBL/GenBank/DDBJ databases">
        <title>Genomic analysis of 38 Legionella species identifies large and diverse effector repertoires.</title>
        <authorList>
            <person name="Burstein D."/>
            <person name="Amaro F."/>
            <person name="Zusman T."/>
            <person name="Lifshitz Z."/>
            <person name="Cohen O."/>
            <person name="Gilbert J.A."/>
            <person name="Pupko T."/>
            <person name="Shuman H.A."/>
            <person name="Segal G."/>
        </authorList>
    </citation>
    <scope>NUCLEOTIDE SEQUENCE [LARGE SCALE GENOMIC DNA]</scope>
    <source>
        <strain evidence="2 3">Bercovier 4</strain>
    </source>
</reference>
<dbReference type="Gene3D" id="3.40.220.10">
    <property type="entry name" value="Leucine Aminopeptidase, subunit E, domain 1"/>
    <property type="match status" value="1"/>
</dbReference>
<organism evidence="2 3">
    <name type="scientific">Legionella israelensis</name>
    <dbReference type="NCBI Taxonomy" id="454"/>
    <lineage>
        <taxon>Bacteria</taxon>
        <taxon>Pseudomonadati</taxon>
        <taxon>Pseudomonadota</taxon>
        <taxon>Gammaproteobacteria</taxon>
        <taxon>Legionellales</taxon>
        <taxon>Legionellaceae</taxon>
        <taxon>Legionella</taxon>
    </lineage>
</organism>
<dbReference type="OrthoDB" id="6194521at2"/>
<dbReference type="Pfam" id="PF01661">
    <property type="entry name" value="Macro"/>
    <property type="match status" value="1"/>
</dbReference>
<sequence length="178" mass="19459">MEIQKGACRIELVKDDITKQSDMDAIVNAANAELTMGGGVAGAIHRSAGSELEKECQNLAPIKPGEAVITQAYNLPNQYVIHCLGPVYGVDKPEKELLAHCYLNAIELAESKKIKSLAFPSISTGAFGYPVEEAAKVALNVLSKKVNELKHVKSIRFVLFSENDLQVYRKALKEVFNE</sequence>
<keyword evidence="3" id="KW-1185">Reference proteome</keyword>
<dbReference type="STRING" id="454.Lisr_0740"/>
<comment type="caution">
    <text evidence="2">The sequence shown here is derived from an EMBL/GenBank/DDBJ whole genome shotgun (WGS) entry which is preliminary data.</text>
</comment>
<dbReference type="PATRIC" id="fig|454.4.peg.796"/>
<evidence type="ECO:0000259" key="1">
    <source>
        <dbReference type="PROSITE" id="PS51154"/>
    </source>
</evidence>
<dbReference type="CDD" id="cd02908">
    <property type="entry name" value="Macro_OAADPr_deacetylase"/>
    <property type="match status" value="1"/>
</dbReference>
<accession>A0A0W0WE01</accession>
<dbReference type="PROSITE" id="PS51154">
    <property type="entry name" value="MACRO"/>
    <property type="match status" value="1"/>
</dbReference>
<dbReference type="PANTHER" id="PTHR11106:SF27">
    <property type="entry name" value="MACRO DOMAIN-CONTAINING PROTEIN"/>
    <property type="match status" value="1"/>
</dbReference>
<evidence type="ECO:0000313" key="3">
    <source>
        <dbReference type="Proteomes" id="UP000054761"/>
    </source>
</evidence>
<proteinExistence type="predicted"/>
<dbReference type="PANTHER" id="PTHR11106">
    <property type="entry name" value="GANGLIOSIDE INDUCED DIFFERENTIATION ASSOCIATED PROTEIN 2-RELATED"/>
    <property type="match status" value="1"/>
</dbReference>
<dbReference type="AlphaFoldDB" id="A0A0W0WE01"/>
<name>A0A0W0WE01_9GAMM</name>
<dbReference type="EMBL" id="LNYH01000032">
    <property type="protein sequence ID" value="KTD30478.1"/>
    <property type="molecule type" value="Genomic_DNA"/>
</dbReference>
<evidence type="ECO:0000313" key="2">
    <source>
        <dbReference type="EMBL" id="KTD30478.1"/>
    </source>
</evidence>
<dbReference type="GO" id="GO:0016787">
    <property type="term" value="F:hydrolase activity"/>
    <property type="evidence" value="ECO:0007669"/>
    <property type="project" value="UniProtKB-KW"/>
</dbReference>
<keyword evidence="2" id="KW-0378">Hydrolase</keyword>
<dbReference type="InterPro" id="IPR043472">
    <property type="entry name" value="Macro_dom-like"/>
</dbReference>
<dbReference type="InterPro" id="IPR002589">
    <property type="entry name" value="Macro_dom"/>
</dbReference>
<dbReference type="RefSeq" id="WP_058501134.1">
    <property type="nucleotide sequence ID" value="NZ_CAAAJA010000035.1"/>
</dbReference>
<dbReference type="SUPFAM" id="SSF52949">
    <property type="entry name" value="Macro domain-like"/>
    <property type="match status" value="1"/>
</dbReference>
<gene>
    <name evidence="2" type="primary">ymdB</name>
    <name evidence="2" type="ORF">Lisr_0740</name>
</gene>
<dbReference type="SMART" id="SM00506">
    <property type="entry name" value="A1pp"/>
    <property type="match status" value="1"/>
</dbReference>
<dbReference type="EC" id="3.5.1.-" evidence="2"/>
<feature type="domain" description="Macro" evidence="1">
    <location>
        <begin position="1"/>
        <end position="176"/>
    </location>
</feature>